<evidence type="ECO:0000259" key="5">
    <source>
        <dbReference type="PROSITE" id="PS50893"/>
    </source>
</evidence>
<evidence type="ECO:0000256" key="3">
    <source>
        <dbReference type="ARBA" id="ARBA00022840"/>
    </source>
</evidence>
<comment type="similarity">
    <text evidence="4">Belongs to the ABC transporter superfamily. Macrolide exporter (TC 3.A.1.122) family.</text>
</comment>
<evidence type="ECO:0000256" key="1">
    <source>
        <dbReference type="ARBA" id="ARBA00022448"/>
    </source>
</evidence>
<dbReference type="PANTHER" id="PTHR42798:SF2">
    <property type="entry name" value="ABC TRANSPORTER ATP-BINDING PROTEIN MG467-RELATED"/>
    <property type="match status" value="1"/>
</dbReference>
<dbReference type="InterPro" id="IPR027417">
    <property type="entry name" value="P-loop_NTPase"/>
</dbReference>
<keyword evidence="2" id="KW-0547">Nucleotide-binding</keyword>
<dbReference type="GO" id="GO:0005524">
    <property type="term" value="F:ATP binding"/>
    <property type="evidence" value="ECO:0007669"/>
    <property type="project" value="UniProtKB-KW"/>
</dbReference>
<dbReference type="GO" id="GO:0098796">
    <property type="term" value="C:membrane protein complex"/>
    <property type="evidence" value="ECO:0007669"/>
    <property type="project" value="UniProtKB-ARBA"/>
</dbReference>
<dbReference type="GO" id="GO:0022857">
    <property type="term" value="F:transmembrane transporter activity"/>
    <property type="evidence" value="ECO:0007669"/>
    <property type="project" value="UniProtKB-ARBA"/>
</dbReference>
<dbReference type="SMART" id="SM00382">
    <property type="entry name" value="AAA"/>
    <property type="match status" value="1"/>
</dbReference>
<protein>
    <submittedName>
        <fullName evidence="6">ABC-type antimicrobial peptide transport system, ATPase component</fullName>
    </submittedName>
</protein>
<dbReference type="GO" id="GO:0016887">
    <property type="term" value="F:ATP hydrolysis activity"/>
    <property type="evidence" value="ECO:0007669"/>
    <property type="project" value="InterPro"/>
</dbReference>
<dbReference type="CDD" id="cd03255">
    <property type="entry name" value="ABC_MJ0796_LolCDE_FtsE"/>
    <property type="match status" value="1"/>
</dbReference>
<dbReference type="Pfam" id="PF00005">
    <property type="entry name" value="ABC_tran"/>
    <property type="match status" value="1"/>
</dbReference>
<keyword evidence="1" id="KW-0813">Transport</keyword>
<feature type="domain" description="ABC transporter" evidence="5">
    <location>
        <begin position="6"/>
        <end position="218"/>
    </location>
</feature>
<dbReference type="SUPFAM" id="SSF52540">
    <property type="entry name" value="P-loop containing nucleoside triphosphate hydrolases"/>
    <property type="match status" value="1"/>
</dbReference>
<evidence type="ECO:0000313" key="6">
    <source>
        <dbReference type="EMBL" id="ADI22087.1"/>
    </source>
</evidence>
<dbReference type="AlphaFoldDB" id="E7C3R3"/>
<proteinExistence type="inferred from homology"/>
<dbReference type="InterPro" id="IPR003439">
    <property type="entry name" value="ABC_transporter-like_ATP-bd"/>
</dbReference>
<organism evidence="6">
    <name type="scientific">uncultured Planctomycetales bacterium HF0200_11L05</name>
    <dbReference type="NCBI Taxonomy" id="723607"/>
    <lineage>
        <taxon>Bacteria</taxon>
        <taxon>Pseudomonadati</taxon>
        <taxon>Planctomycetota</taxon>
        <taxon>Planctomycetia</taxon>
        <taxon>Planctomycetales</taxon>
        <taxon>environmental samples</taxon>
    </lineage>
</organism>
<evidence type="ECO:0000256" key="4">
    <source>
        <dbReference type="ARBA" id="ARBA00038388"/>
    </source>
</evidence>
<reference evidence="6" key="1">
    <citation type="submission" date="2010-01" db="EMBL/GenBank/DDBJ databases">
        <title>Genome fragments of uncultured bacteria from the North Pacific subtropical Gyre.</title>
        <authorList>
            <person name="Pham V.D."/>
            <person name="Delong E.F."/>
        </authorList>
    </citation>
    <scope>NUCLEOTIDE SEQUENCE</scope>
</reference>
<dbReference type="PROSITE" id="PS50893">
    <property type="entry name" value="ABC_TRANSPORTER_2"/>
    <property type="match status" value="1"/>
</dbReference>
<sequence>MNNLLFQCSKICKNFYQGEAVIQVLKDIDFSLEKSSSVAITGPSGSGKTTLLNVLSGLDSPTSGEIIFNENDIHNLNEKEKALMRNKEIGFVYQFHHLLPEFTALENVSLPMLISGLPSDEALEKSNYLLKRVNLKDRVRHKPSELSGGERQRVAVARALSNSPSCLMMDEPTGDLDTYNALKTVETILELSQELKVSLIIATHDVSLSSKMDRIFSL</sequence>
<dbReference type="InterPro" id="IPR003593">
    <property type="entry name" value="AAA+_ATPase"/>
</dbReference>
<name>E7C3R3_9BACT</name>
<dbReference type="FunFam" id="3.40.50.300:FF:000032">
    <property type="entry name" value="Export ABC transporter ATP-binding protein"/>
    <property type="match status" value="1"/>
</dbReference>
<dbReference type="EMBL" id="GU567975">
    <property type="protein sequence ID" value="ADI22087.1"/>
    <property type="molecule type" value="Genomic_DNA"/>
</dbReference>
<dbReference type="InterPro" id="IPR017911">
    <property type="entry name" value="MacB-like_ATP-bd"/>
</dbReference>
<keyword evidence="3" id="KW-0067">ATP-binding</keyword>
<dbReference type="PROSITE" id="PS00211">
    <property type="entry name" value="ABC_TRANSPORTER_1"/>
    <property type="match status" value="1"/>
</dbReference>
<dbReference type="InterPro" id="IPR017871">
    <property type="entry name" value="ABC_transporter-like_CS"/>
</dbReference>
<evidence type="ECO:0000256" key="2">
    <source>
        <dbReference type="ARBA" id="ARBA00022741"/>
    </source>
</evidence>
<dbReference type="Gene3D" id="3.40.50.300">
    <property type="entry name" value="P-loop containing nucleotide triphosphate hydrolases"/>
    <property type="match status" value="1"/>
</dbReference>
<accession>E7C3R3</accession>
<dbReference type="PANTHER" id="PTHR42798">
    <property type="entry name" value="LIPOPROTEIN-RELEASING SYSTEM ATP-BINDING PROTEIN LOLD"/>
    <property type="match status" value="1"/>
</dbReference>